<dbReference type="PROSITE" id="PS00352">
    <property type="entry name" value="CSD_1"/>
    <property type="match status" value="1"/>
</dbReference>
<dbReference type="CDD" id="cd04458">
    <property type="entry name" value="CSP_CDS"/>
    <property type="match status" value="1"/>
</dbReference>
<dbReference type="PANTHER" id="PTHR46565:SF20">
    <property type="entry name" value="COLD SHOCK DOMAIN-CONTAINING PROTEIN 4"/>
    <property type="match status" value="1"/>
</dbReference>
<dbReference type="AlphaFoldDB" id="A0AAD2FTR1"/>
<keyword evidence="4" id="KW-1185">Reference proteome</keyword>
<organism evidence="3 4">
    <name type="scientific">Cylindrotheca closterium</name>
    <dbReference type="NCBI Taxonomy" id="2856"/>
    <lineage>
        <taxon>Eukaryota</taxon>
        <taxon>Sar</taxon>
        <taxon>Stramenopiles</taxon>
        <taxon>Ochrophyta</taxon>
        <taxon>Bacillariophyta</taxon>
        <taxon>Bacillariophyceae</taxon>
        <taxon>Bacillariophycidae</taxon>
        <taxon>Bacillariales</taxon>
        <taxon>Bacillariaceae</taxon>
        <taxon>Cylindrotheca</taxon>
    </lineage>
</organism>
<name>A0AAD2FTR1_9STRA</name>
<proteinExistence type="predicted"/>
<dbReference type="PROSITE" id="PS51857">
    <property type="entry name" value="CSD_2"/>
    <property type="match status" value="1"/>
</dbReference>
<dbReference type="Proteomes" id="UP001295423">
    <property type="component" value="Unassembled WGS sequence"/>
</dbReference>
<gene>
    <name evidence="3" type="ORF">CYCCA115_LOCUS13951</name>
</gene>
<dbReference type="PRINTS" id="PR00050">
    <property type="entry name" value="COLDSHOCK"/>
</dbReference>
<dbReference type="SUPFAM" id="SSF50249">
    <property type="entry name" value="Nucleic acid-binding proteins"/>
    <property type="match status" value="1"/>
</dbReference>
<evidence type="ECO:0000313" key="3">
    <source>
        <dbReference type="EMBL" id="CAJ1953280.1"/>
    </source>
</evidence>
<sequence>MFRSFLTSSLRVSSNFNRSNPIRCFSDAVSSGTVKWFDSKKGFGFIVPDDGSEDVFVHQTAVHAEGFRSLGDGEPVEFSVVVDNNGRSKAENVTGPMGAFVQGAPRSPRFTNDDGSFGGNDFGGNDFGNR</sequence>
<protein>
    <recommendedName>
        <fullName evidence="2">CSD domain-containing protein</fullName>
    </recommendedName>
</protein>
<comment type="caution">
    <text evidence="3">The sequence shown here is derived from an EMBL/GenBank/DDBJ whole genome shotgun (WGS) entry which is preliminary data.</text>
</comment>
<evidence type="ECO:0000313" key="4">
    <source>
        <dbReference type="Proteomes" id="UP001295423"/>
    </source>
</evidence>
<feature type="domain" description="CSD" evidence="2">
    <location>
        <begin position="29"/>
        <end position="95"/>
    </location>
</feature>
<reference evidence="3" key="1">
    <citation type="submission" date="2023-08" db="EMBL/GenBank/DDBJ databases">
        <authorList>
            <person name="Audoor S."/>
            <person name="Bilcke G."/>
        </authorList>
    </citation>
    <scope>NUCLEOTIDE SEQUENCE</scope>
</reference>
<accession>A0AAD2FTR1</accession>
<dbReference type="SMART" id="SM00357">
    <property type="entry name" value="CSP"/>
    <property type="match status" value="1"/>
</dbReference>
<dbReference type="InterPro" id="IPR011129">
    <property type="entry name" value="CSD"/>
</dbReference>
<dbReference type="Gene3D" id="2.40.50.140">
    <property type="entry name" value="Nucleic acid-binding proteins"/>
    <property type="match status" value="1"/>
</dbReference>
<feature type="region of interest" description="Disordered" evidence="1">
    <location>
        <begin position="87"/>
        <end position="130"/>
    </location>
</feature>
<feature type="compositionally biased region" description="Gly residues" evidence="1">
    <location>
        <begin position="116"/>
        <end position="130"/>
    </location>
</feature>
<dbReference type="GO" id="GO:0003676">
    <property type="term" value="F:nucleic acid binding"/>
    <property type="evidence" value="ECO:0007669"/>
    <property type="project" value="InterPro"/>
</dbReference>
<dbReference type="InterPro" id="IPR002059">
    <property type="entry name" value="CSP_DNA-bd"/>
</dbReference>
<evidence type="ECO:0000259" key="2">
    <source>
        <dbReference type="PROSITE" id="PS51857"/>
    </source>
</evidence>
<dbReference type="Pfam" id="PF00313">
    <property type="entry name" value="CSD"/>
    <property type="match status" value="1"/>
</dbReference>
<dbReference type="InterPro" id="IPR012340">
    <property type="entry name" value="NA-bd_OB-fold"/>
</dbReference>
<evidence type="ECO:0000256" key="1">
    <source>
        <dbReference type="SAM" id="MobiDB-lite"/>
    </source>
</evidence>
<dbReference type="EMBL" id="CAKOGP040001825">
    <property type="protein sequence ID" value="CAJ1953280.1"/>
    <property type="molecule type" value="Genomic_DNA"/>
</dbReference>
<dbReference type="PANTHER" id="PTHR46565">
    <property type="entry name" value="COLD SHOCK DOMAIN PROTEIN 2"/>
    <property type="match status" value="1"/>
</dbReference>
<dbReference type="InterPro" id="IPR019844">
    <property type="entry name" value="CSD_CS"/>
</dbReference>